<dbReference type="InterPro" id="IPR000086">
    <property type="entry name" value="NUDIX_hydrolase_dom"/>
</dbReference>
<dbReference type="GO" id="GO:0003735">
    <property type="term" value="F:structural constituent of ribosome"/>
    <property type="evidence" value="ECO:0007669"/>
    <property type="project" value="InterPro"/>
</dbReference>
<dbReference type="PANTHER" id="PTHR13124">
    <property type="entry name" value="39S RIBOSOMAL PROTEIN L46, MITOCHONDRIAL PRECURSOR-RELATED"/>
    <property type="match status" value="1"/>
</dbReference>
<dbReference type="SUPFAM" id="SSF55811">
    <property type="entry name" value="Nudix"/>
    <property type="match status" value="1"/>
</dbReference>
<protein>
    <submittedName>
        <fullName evidence="3">NUDIX hydrolase domain-like protein</fullName>
    </submittedName>
</protein>
<dbReference type="InterPro" id="IPR040008">
    <property type="entry name" value="Ribosomal_mL46"/>
</dbReference>
<dbReference type="STRING" id="13706.A0A1X2HVV9"/>
<feature type="domain" description="Nudix hydrolase" evidence="2">
    <location>
        <begin position="35"/>
        <end position="194"/>
    </location>
</feature>
<dbReference type="EMBL" id="MCGN01000001">
    <property type="protein sequence ID" value="ORZ03742.1"/>
    <property type="molecule type" value="Genomic_DNA"/>
</dbReference>
<dbReference type="GO" id="GO:0016787">
    <property type="term" value="F:hydrolase activity"/>
    <property type="evidence" value="ECO:0007669"/>
    <property type="project" value="UniProtKB-KW"/>
</dbReference>
<organism evidence="3 4">
    <name type="scientific">Syncephalastrum racemosum</name>
    <name type="common">Filamentous fungus</name>
    <dbReference type="NCBI Taxonomy" id="13706"/>
    <lineage>
        <taxon>Eukaryota</taxon>
        <taxon>Fungi</taxon>
        <taxon>Fungi incertae sedis</taxon>
        <taxon>Mucoromycota</taxon>
        <taxon>Mucoromycotina</taxon>
        <taxon>Mucoromycetes</taxon>
        <taxon>Mucorales</taxon>
        <taxon>Syncephalastraceae</taxon>
        <taxon>Syncephalastrum</taxon>
    </lineage>
</organism>
<dbReference type="AlphaFoldDB" id="A0A1X2HVV9"/>
<evidence type="ECO:0000313" key="3">
    <source>
        <dbReference type="EMBL" id="ORZ03742.1"/>
    </source>
</evidence>
<dbReference type="PROSITE" id="PS51462">
    <property type="entry name" value="NUDIX"/>
    <property type="match status" value="1"/>
</dbReference>
<dbReference type="OMA" id="QWATREE"/>
<dbReference type="InterPro" id="IPR015797">
    <property type="entry name" value="NUDIX_hydrolase-like_dom_sf"/>
</dbReference>
<dbReference type="CDD" id="cd04661">
    <property type="entry name" value="NUDIX_MRP_L46"/>
    <property type="match status" value="1"/>
</dbReference>
<gene>
    <name evidence="3" type="ORF">BCR43DRAFT_483889</name>
</gene>
<dbReference type="PANTHER" id="PTHR13124:SF12">
    <property type="entry name" value="LARGE RIBOSOMAL SUBUNIT PROTEIN ML46"/>
    <property type="match status" value="1"/>
</dbReference>
<name>A0A1X2HVV9_SYNRA</name>
<dbReference type="Proteomes" id="UP000242180">
    <property type="component" value="Unassembled WGS sequence"/>
</dbReference>
<keyword evidence="1 3" id="KW-0378">Hydrolase</keyword>
<dbReference type="PROSITE" id="PS00893">
    <property type="entry name" value="NUDIX_BOX"/>
    <property type="match status" value="1"/>
</dbReference>
<dbReference type="Gene3D" id="3.90.79.10">
    <property type="entry name" value="Nucleoside Triphosphate Pyrophosphohydrolase"/>
    <property type="match status" value="1"/>
</dbReference>
<sequence>MLWTRFLRPKYQQSARLSNSLPSRALTSGTNESRLRHVASIIVKKNPSPSAGQIKGENNDTRCLDRISDQATYLVVRKPRKDNAWQFPQGGVDKDETVVQAALRELREECGQDIKVRLKDDNHPCGSYEYLYPPHFQRWADLDGNKVEYIRAEWMAGQCQPDKIEIVDFAWLTAEELKKIIESPTYKKSFENLLLF</sequence>
<comment type="caution">
    <text evidence="3">The sequence shown here is derived from an EMBL/GenBank/DDBJ whole genome shotgun (WGS) entry which is preliminary data.</text>
</comment>
<evidence type="ECO:0000313" key="4">
    <source>
        <dbReference type="Proteomes" id="UP000242180"/>
    </source>
</evidence>
<reference evidence="3 4" key="1">
    <citation type="submission" date="2016-07" db="EMBL/GenBank/DDBJ databases">
        <title>Pervasive Adenine N6-methylation of Active Genes in Fungi.</title>
        <authorList>
            <consortium name="DOE Joint Genome Institute"/>
            <person name="Mondo S.J."/>
            <person name="Dannebaum R.O."/>
            <person name="Kuo R.C."/>
            <person name="Labutti K."/>
            <person name="Haridas S."/>
            <person name="Kuo A."/>
            <person name="Salamov A."/>
            <person name="Ahrendt S.R."/>
            <person name="Lipzen A."/>
            <person name="Sullivan W."/>
            <person name="Andreopoulos W.B."/>
            <person name="Clum A."/>
            <person name="Lindquist E."/>
            <person name="Daum C."/>
            <person name="Ramamoorthy G.K."/>
            <person name="Gryganskyi A."/>
            <person name="Culley D."/>
            <person name="Magnuson J.K."/>
            <person name="James T.Y."/>
            <person name="O'Malley M.A."/>
            <person name="Stajich J.E."/>
            <person name="Spatafora J.W."/>
            <person name="Visel A."/>
            <person name="Grigoriev I.V."/>
        </authorList>
    </citation>
    <scope>NUCLEOTIDE SEQUENCE [LARGE SCALE GENOMIC DNA]</scope>
    <source>
        <strain evidence="3 4">NRRL 2496</strain>
    </source>
</reference>
<dbReference type="InParanoid" id="A0A1X2HVV9"/>
<dbReference type="GO" id="GO:0005762">
    <property type="term" value="C:mitochondrial large ribosomal subunit"/>
    <property type="evidence" value="ECO:0007669"/>
    <property type="project" value="TreeGrafter"/>
</dbReference>
<dbReference type="OrthoDB" id="414075at2759"/>
<evidence type="ECO:0000259" key="2">
    <source>
        <dbReference type="PROSITE" id="PS51462"/>
    </source>
</evidence>
<accession>A0A1X2HVV9</accession>
<proteinExistence type="predicted"/>
<dbReference type="Pfam" id="PF00293">
    <property type="entry name" value="NUDIX"/>
    <property type="match status" value="1"/>
</dbReference>
<dbReference type="InterPro" id="IPR033650">
    <property type="entry name" value="Ribosomal_mL46_NUDIX"/>
</dbReference>
<dbReference type="InterPro" id="IPR020084">
    <property type="entry name" value="NUDIX_hydrolase_CS"/>
</dbReference>
<keyword evidence="4" id="KW-1185">Reference proteome</keyword>
<evidence type="ECO:0000256" key="1">
    <source>
        <dbReference type="ARBA" id="ARBA00022801"/>
    </source>
</evidence>